<dbReference type="InterPro" id="IPR029058">
    <property type="entry name" value="AB_hydrolase_fold"/>
</dbReference>
<dbReference type="SUPFAM" id="SSF53474">
    <property type="entry name" value="alpha/beta-Hydrolases"/>
    <property type="match status" value="1"/>
</dbReference>
<evidence type="ECO:0000313" key="1">
    <source>
        <dbReference type="EMBL" id="REH55243.1"/>
    </source>
</evidence>
<organism evidence="1 2">
    <name type="scientific">Kutzneria buriramensis</name>
    <dbReference type="NCBI Taxonomy" id="1045776"/>
    <lineage>
        <taxon>Bacteria</taxon>
        <taxon>Bacillati</taxon>
        <taxon>Actinomycetota</taxon>
        <taxon>Actinomycetes</taxon>
        <taxon>Pseudonocardiales</taxon>
        <taxon>Pseudonocardiaceae</taxon>
        <taxon>Kutzneria</taxon>
    </lineage>
</organism>
<sequence>MRSTDADPGSLADDPGAVLWLGSPDQPRVLLLHDIAMTGSTSWLGQLQLADDLCLGIADRPGYAITDRVSAAGWTADARMMLEVLDRSGPAHLVAAGCSAAGALLAAQLAPGLVSSLVLVEPPLFQLVEGSSLTEDLAGKLVELHEQSVLMDGEEFLREYQLALGYLEPPRLDVPERCAEAARKETPACQAPLDLDAINALRIMTTVVIGGREGTQHDPGERNVFGGALWKTAEVLVEAADGWLVPVEPAGHAVQRTVGLFNGVLRRHIDTWWSNLDHSHAAAG</sequence>
<dbReference type="Proteomes" id="UP000256269">
    <property type="component" value="Unassembled WGS sequence"/>
</dbReference>
<name>A0A3E0I925_9PSEU</name>
<comment type="caution">
    <text evidence="1">The sequence shown here is derived from an EMBL/GenBank/DDBJ whole genome shotgun (WGS) entry which is preliminary data.</text>
</comment>
<keyword evidence="1" id="KW-0378">Hydrolase</keyword>
<gene>
    <name evidence="1" type="ORF">BCF44_101260</name>
</gene>
<proteinExistence type="predicted"/>
<dbReference type="RefSeq" id="WP_116172205.1">
    <property type="nucleotide sequence ID" value="NZ_CP144375.1"/>
</dbReference>
<dbReference type="GO" id="GO:0016787">
    <property type="term" value="F:hydrolase activity"/>
    <property type="evidence" value="ECO:0007669"/>
    <property type="project" value="UniProtKB-KW"/>
</dbReference>
<dbReference type="AlphaFoldDB" id="A0A3E0I925"/>
<evidence type="ECO:0000313" key="2">
    <source>
        <dbReference type="Proteomes" id="UP000256269"/>
    </source>
</evidence>
<reference evidence="1 2" key="1">
    <citation type="submission" date="2018-08" db="EMBL/GenBank/DDBJ databases">
        <title>Genomic Encyclopedia of Archaeal and Bacterial Type Strains, Phase II (KMG-II): from individual species to whole genera.</title>
        <authorList>
            <person name="Goeker M."/>
        </authorList>
    </citation>
    <scope>NUCLEOTIDE SEQUENCE [LARGE SCALE GENOMIC DNA]</scope>
    <source>
        <strain evidence="1 2">DSM 45791</strain>
    </source>
</reference>
<accession>A0A3E0I925</accession>
<dbReference type="EMBL" id="QUNO01000001">
    <property type="protein sequence ID" value="REH55243.1"/>
    <property type="molecule type" value="Genomic_DNA"/>
</dbReference>
<dbReference type="OrthoDB" id="3669487at2"/>
<keyword evidence="2" id="KW-1185">Reference proteome</keyword>
<dbReference type="Gene3D" id="3.40.50.1820">
    <property type="entry name" value="alpha/beta hydrolase"/>
    <property type="match status" value="1"/>
</dbReference>
<protein>
    <submittedName>
        <fullName evidence="1">Alpha/beta hydrolase family protein</fullName>
    </submittedName>
</protein>